<protein>
    <submittedName>
        <fullName evidence="5">Oidioi.mRNA.OKI2018_I69.chr2.g5345.t1.cds</fullName>
    </submittedName>
</protein>
<comment type="subcellular location">
    <subcellularLocation>
        <location evidence="1">Nucleus</location>
        <location evidence="1">Nucleolus</location>
    </subcellularLocation>
</comment>
<dbReference type="InterPro" id="IPR055356">
    <property type="entry name" value="ZP-N"/>
</dbReference>
<sequence>MKYFPVFCLAAKAAASCADGNNGGCSHYCNGHTNVCECPSCWILKDDGVTCTPDPAKMAITCDQTGMALELDLCIYTGDPSDSITLAFDQQNCTSQRDFDNDKFLIETPLDGCATTTSTEGDDIVFKNTISVLSRHNNYGIDLNSDVNIEAQCRFSAFVSEVTSGNYTNSPAVQEVGSSGMGTFEFNADFFTDDDFSQEVDSTDVQVVGEEVFFGMSLATPIDGISFTVDSCQVQGPSYDTTASFDVFKDGCANSVVNNDAVAQEFEVTDQFKLSYHAFQFSGNENRETTEMKMYSDVEMMKPGLTALEFGDRTYVFSLDTGLFTLGAPRKDEGGAPAPEEQYFLSKISNTKIALKSGYGKYLGVDKQGLVIGRSDAITPLEQFEPVWQKVDGKEKCALIASNGCFIEFNEEGDLVATKRNAEEGNYLSIRTNIPKPEVNVVPFEEQGDAADVELKIAKKYQHWQDMKMKINKNDIKEVEIAKKKGRLHACLLDRRAAMKSDKYCK</sequence>
<dbReference type="SMART" id="SM00241">
    <property type="entry name" value="ZP"/>
    <property type="match status" value="1"/>
</dbReference>
<evidence type="ECO:0000259" key="4">
    <source>
        <dbReference type="PROSITE" id="PS51034"/>
    </source>
</evidence>
<dbReference type="Pfam" id="PF00100">
    <property type="entry name" value="Zona_pellucida"/>
    <property type="match status" value="1"/>
</dbReference>
<dbReference type="InterPro" id="IPR001507">
    <property type="entry name" value="ZP_dom"/>
</dbReference>
<dbReference type="SUPFAM" id="SSF50405">
    <property type="entry name" value="Actin-crosslinking proteins"/>
    <property type="match status" value="1"/>
</dbReference>
<evidence type="ECO:0000256" key="3">
    <source>
        <dbReference type="ARBA" id="ARBA00023242"/>
    </source>
</evidence>
<dbReference type="PROSITE" id="PS51034">
    <property type="entry name" value="ZP_2"/>
    <property type="match status" value="1"/>
</dbReference>
<dbReference type="InterPro" id="IPR010414">
    <property type="entry name" value="FRG1"/>
</dbReference>
<name>A0ABN7T068_OIKDI</name>
<evidence type="ECO:0000313" key="6">
    <source>
        <dbReference type="Proteomes" id="UP001158576"/>
    </source>
</evidence>
<dbReference type="Pfam" id="PF23344">
    <property type="entry name" value="ZP-N"/>
    <property type="match status" value="1"/>
</dbReference>
<dbReference type="PANTHER" id="PTHR12928">
    <property type="entry name" value="FRG1 PROTEIN"/>
    <property type="match status" value="1"/>
</dbReference>
<evidence type="ECO:0000256" key="1">
    <source>
        <dbReference type="ARBA" id="ARBA00004604"/>
    </source>
</evidence>
<reference evidence="5 6" key="1">
    <citation type="submission" date="2021-04" db="EMBL/GenBank/DDBJ databases">
        <authorList>
            <person name="Bliznina A."/>
        </authorList>
    </citation>
    <scope>NUCLEOTIDE SEQUENCE [LARGE SCALE GENOMIC DNA]</scope>
</reference>
<gene>
    <name evidence="5" type="ORF">OKIOD_LOCUS14110</name>
</gene>
<dbReference type="Gene3D" id="2.80.10.50">
    <property type="match status" value="1"/>
</dbReference>
<dbReference type="Gene3D" id="2.10.25.10">
    <property type="entry name" value="Laminin"/>
    <property type="match status" value="1"/>
</dbReference>
<dbReference type="EMBL" id="OU015567">
    <property type="protein sequence ID" value="CAG5111004.1"/>
    <property type="molecule type" value="Genomic_DNA"/>
</dbReference>
<dbReference type="Gene3D" id="2.60.40.3210">
    <property type="entry name" value="Zona pellucida, ZP-N domain"/>
    <property type="match status" value="1"/>
</dbReference>
<dbReference type="Pfam" id="PF06229">
    <property type="entry name" value="FRG1"/>
    <property type="match status" value="1"/>
</dbReference>
<dbReference type="PANTHER" id="PTHR12928:SF0">
    <property type="entry name" value="FSHD REGION GENE 1"/>
    <property type="match status" value="1"/>
</dbReference>
<dbReference type="InterPro" id="IPR008999">
    <property type="entry name" value="Actin-crosslinking"/>
</dbReference>
<accession>A0ABN7T068</accession>
<feature type="domain" description="ZP" evidence="4">
    <location>
        <begin position="61"/>
        <end position="317"/>
    </location>
</feature>
<dbReference type="InterPro" id="IPR055355">
    <property type="entry name" value="ZP-C"/>
</dbReference>
<organism evidence="5 6">
    <name type="scientific">Oikopleura dioica</name>
    <name type="common">Tunicate</name>
    <dbReference type="NCBI Taxonomy" id="34765"/>
    <lineage>
        <taxon>Eukaryota</taxon>
        <taxon>Metazoa</taxon>
        <taxon>Chordata</taxon>
        <taxon>Tunicata</taxon>
        <taxon>Appendicularia</taxon>
        <taxon>Copelata</taxon>
        <taxon>Oikopleuridae</taxon>
        <taxon>Oikopleura</taxon>
    </lineage>
</organism>
<dbReference type="CDD" id="cd23338">
    <property type="entry name" value="beta-trefoil_FSCN_FRG1"/>
    <property type="match status" value="1"/>
</dbReference>
<keyword evidence="6" id="KW-1185">Reference proteome</keyword>
<comment type="similarity">
    <text evidence="2">Belongs to the FRG1 family.</text>
</comment>
<evidence type="ECO:0000313" key="5">
    <source>
        <dbReference type="EMBL" id="CAG5111004.1"/>
    </source>
</evidence>
<dbReference type="Proteomes" id="UP001158576">
    <property type="component" value="Chromosome 2"/>
</dbReference>
<keyword evidence="3" id="KW-0539">Nucleus</keyword>
<proteinExistence type="inferred from homology"/>
<evidence type="ECO:0000256" key="2">
    <source>
        <dbReference type="ARBA" id="ARBA00010878"/>
    </source>
</evidence>